<protein>
    <submittedName>
        <fullName evidence="1">Uncharacterized protein</fullName>
    </submittedName>
</protein>
<dbReference type="InParanoid" id="A0A3N0VA86"/>
<evidence type="ECO:0000313" key="2">
    <source>
        <dbReference type="Proteomes" id="UP000282106"/>
    </source>
</evidence>
<gene>
    <name evidence="1" type="ORF">ED208_10325</name>
</gene>
<dbReference type="AlphaFoldDB" id="A0A3N0VA86"/>
<evidence type="ECO:0000313" key="1">
    <source>
        <dbReference type="EMBL" id="ROH89521.1"/>
    </source>
</evidence>
<dbReference type="Proteomes" id="UP000282106">
    <property type="component" value="Unassembled WGS sequence"/>
</dbReference>
<name>A0A3N0VA86_9GAMM</name>
<accession>A0A3N0VA86</accession>
<organism evidence="1 2">
    <name type="scientific">Stagnimonas aquatica</name>
    <dbReference type="NCBI Taxonomy" id="2689987"/>
    <lineage>
        <taxon>Bacteria</taxon>
        <taxon>Pseudomonadati</taxon>
        <taxon>Pseudomonadota</taxon>
        <taxon>Gammaproteobacteria</taxon>
        <taxon>Nevskiales</taxon>
        <taxon>Nevskiaceae</taxon>
        <taxon>Stagnimonas</taxon>
    </lineage>
</organism>
<reference evidence="1 2" key="1">
    <citation type="submission" date="2018-10" db="EMBL/GenBank/DDBJ databases">
        <authorList>
            <person name="Chen W.-M."/>
        </authorList>
    </citation>
    <scope>NUCLEOTIDE SEQUENCE [LARGE SCALE GENOMIC DNA]</scope>
    <source>
        <strain evidence="1 2">THS-13</strain>
    </source>
</reference>
<comment type="caution">
    <text evidence="1">The sequence shown here is derived from an EMBL/GenBank/DDBJ whole genome shotgun (WGS) entry which is preliminary data.</text>
</comment>
<sequence length="115" mass="12244">MVYDDKFPIAAQLFIRLKRSPGRVIDVTWMLENEMYALEVLRVARAADAESAELANRYEALLRTRPGKAAAPAAPAQGGAMFARTGAFVAGGAAPAASEEAVAPEVGRHYVGALR</sequence>
<dbReference type="EMBL" id="RJVO01000004">
    <property type="protein sequence ID" value="ROH89521.1"/>
    <property type="molecule type" value="Genomic_DNA"/>
</dbReference>
<proteinExistence type="predicted"/>
<keyword evidence="2" id="KW-1185">Reference proteome</keyword>